<dbReference type="Proteomes" id="UP000319731">
    <property type="component" value="Unassembled WGS sequence"/>
</dbReference>
<name>A0A507CKH5_9FUNG</name>
<dbReference type="EMBL" id="QEAO01000001">
    <property type="protein sequence ID" value="TPX38333.1"/>
    <property type="molecule type" value="Genomic_DNA"/>
</dbReference>
<dbReference type="AlphaFoldDB" id="A0A507CKH5"/>
<dbReference type="RefSeq" id="XP_031028047.1">
    <property type="nucleotide sequence ID" value="XM_031166259.1"/>
</dbReference>
<sequence length="89" mass="9792">MKLTIFVVGPTQSGKTAIANILADLLESTSAQYYPTQGVRILEIEKSITVLDGKKGRAREENIQVELWDTSSDEKLVPSRSSCIILVNL</sequence>
<evidence type="ECO:0000313" key="2">
    <source>
        <dbReference type="Proteomes" id="UP000319731"/>
    </source>
</evidence>
<dbReference type="OrthoDB" id="275177at2759"/>
<organism evidence="1 2">
    <name type="scientific">Synchytrium microbalum</name>
    <dbReference type="NCBI Taxonomy" id="1806994"/>
    <lineage>
        <taxon>Eukaryota</taxon>
        <taxon>Fungi</taxon>
        <taxon>Fungi incertae sedis</taxon>
        <taxon>Chytridiomycota</taxon>
        <taxon>Chytridiomycota incertae sedis</taxon>
        <taxon>Chytridiomycetes</taxon>
        <taxon>Synchytriales</taxon>
        <taxon>Synchytriaceae</taxon>
        <taxon>Synchytrium</taxon>
    </lineage>
</organism>
<keyword evidence="2" id="KW-1185">Reference proteome</keyword>
<proteinExistence type="predicted"/>
<dbReference type="SUPFAM" id="SSF52540">
    <property type="entry name" value="P-loop containing nucleoside triphosphate hydrolases"/>
    <property type="match status" value="1"/>
</dbReference>
<dbReference type="Pfam" id="PF08477">
    <property type="entry name" value="Roc"/>
    <property type="match status" value="1"/>
</dbReference>
<dbReference type="InterPro" id="IPR027417">
    <property type="entry name" value="P-loop_NTPase"/>
</dbReference>
<protein>
    <recommendedName>
        <fullName evidence="3">G domain-containing protein</fullName>
    </recommendedName>
</protein>
<accession>A0A507CKH5</accession>
<dbReference type="GeneID" id="42001556"/>
<evidence type="ECO:0000313" key="1">
    <source>
        <dbReference type="EMBL" id="TPX38333.1"/>
    </source>
</evidence>
<gene>
    <name evidence="1" type="ORF">SmJEL517_g00329</name>
</gene>
<dbReference type="STRING" id="1806994.A0A507CKH5"/>
<reference evidence="1 2" key="1">
    <citation type="journal article" date="2019" name="Sci. Rep.">
        <title>Comparative genomics of chytrid fungi reveal insights into the obligate biotrophic and pathogenic lifestyle of Synchytrium endobioticum.</title>
        <authorList>
            <person name="van de Vossenberg B.T.L.H."/>
            <person name="Warris S."/>
            <person name="Nguyen H.D.T."/>
            <person name="van Gent-Pelzer M.P.E."/>
            <person name="Joly D.L."/>
            <person name="van de Geest H.C."/>
            <person name="Bonants P.J.M."/>
            <person name="Smith D.S."/>
            <person name="Levesque C.A."/>
            <person name="van der Lee T.A.J."/>
        </authorList>
    </citation>
    <scope>NUCLEOTIDE SEQUENCE [LARGE SCALE GENOMIC DNA]</scope>
    <source>
        <strain evidence="1 2">JEL517</strain>
    </source>
</reference>
<dbReference type="Gene3D" id="3.40.50.300">
    <property type="entry name" value="P-loop containing nucleotide triphosphate hydrolases"/>
    <property type="match status" value="1"/>
</dbReference>
<comment type="caution">
    <text evidence="1">The sequence shown here is derived from an EMBL/GenBank/DDBJ whole genome shotgun (WGS) entry which is preliminary data.</text>
</comment>
<evidence type="ECO:0008006" key="3">
    <source>
        <dbReference type="Google" id="ProtNLM"/>
    </source>
</evidence>